<keyword evidence="1" id="KW-0805">Transcription regulation</keyword>
<organism evidence="5 6">
    <name type="scientific">Bombilactobacillus thymidiniphilus</name>
    <dbReference type="NCBI Taxonomy" id="2923363"/>
    <lineage>
        <taxon>Bacteria</taxon>
        <taxon>Bacillati</taxon>
        <taxon>Bacillota</taxon>
        <taxon>Bacilli</taxon>
        <taxon>Lactobacillales</taxon>
        <taxon>Lactobacillaceae</taxon>
        <taxon>Bombilactobacillus</taxon>
    </lineage>
</organism>
<keyword evidence="2" id="KW-0238">DNA-binding</keyword>
<evidence type="ECO:0000313" key="5">
    <source>
        <dbReference type="EMBL" id="UQS83688.1"/>
    </source>
</evidence>
<feature type="domain" description="HTH marR-type" evidence="4">
    <location>
        <begin position="1"/>
        <end position="136"/>
    </location>
</feature>
<dbReference type="Pfam" id="PF12802">
    <property type="entry name" value="MarR_2"/>
    <property type="match status" value="1"/>
</dbReference>
<dbReference type="Gene3D" id="1.10.10.10">
    <property type="entry name" value="Winged helix-like DNA-binding domain superfamily/Winged helix DNA-binding domain"/>
    <property type="match status" value="1"/>
</dbReference>
<name>A0ABY4PD38_9LACO</name>
<protein>
    <submittedName>
        <fullName evidence="5">MarR family transcriptional regulator</fullName>
    </submittedName>
</protein>
<keyword evidence="6" id="KW-1185">Reference proteome</keyword>
<dbReference type="PANTHER" id="PTHR42756:SF1">
    <property type="entry name" value="TRANSCRIPTIONAL REPRESSOR OF EMRAB OPERON"/>
    <property type="match status" value="1"/>
</dbReference>
<evidence type="ECO:0000313" key="6">
    <source>
        <dbReference type="Proteomes" id="UP000831947"/>
    </source>
</evidence>
<dbReference type="SUPFAM" id="SSF46785">
    <property type="entry name" value="Winged helix' DNA-binding domain"/>
    <property type="match status" value="1"/>
</dbReference>
<dbReference type="Proteomes" id="UP000831947">
    <property type="component" value="Chromosome"/>
</dbReference>
<proteinExistence type="predicted"/>
<gene>
    <name evidence="5" type="ORF">MOO47_00350</name>
</gene>
<dbReference type="InterPro" id="IPR036390">
    <property type="entry name" value="WH_DNA-bd_sf"/>
</dbReference>
<evidence type="ECO:0000256" key="1">
    <source>
        <dbReference type="ARBA" id="ARBA00023015"/>
    </source>
</evidence>
<reference evidence="5 6" key="1">
    <citation type="journal article" date="2022" name="Int. J. Syst. Evol. Microbiol.">
        <title>Apilactobacillus apisilvae sp. nov., Nicolia spurrieriana gen. nov. sp. nov., Bombilactobacillus folatiphilus sp. nov. and Bombilactobacillus thymidiniphilus sp. nov., four new lactic acid bacterial isolates from stingless bees Tetragonula carbonaria and Austroplebeia australis.</title>
        <authorList>
            <person name="Oliphant S.A."/>
            <person name="Watson-Haigh N.S."/>
            <person name="Sumby K.M."/>
            <person name="Gardner J."/>
            <person name="Groom S."/>
            <person name="Jiranek V."/>
        </authorList>
    </citation>
    <scope>NUCLEOTIDE SEQUENCE [LARGE SCALE GENOMIC DNA]</scope>
    <source>
        <strain evidence="5 6">SG4_A1</strain>
    </source>
</reference>
<dbReference type="PROSITE" id="PS50995">
    <property type="entry name" value="HTH_MARR_2"/>
    <property type="match status" value="1"/>
</dbReference>
<dbReference type="EMBL" id="CP093365">
    <property type="protein sequence ID" value="UQS83688.1"/>
    <property type="molecule type" value="Genomic_DNA"/>
</dbReference>
<accession>A0ABY4PD38</accession>
<evidence type="ECO:0000256" key="3">
    <source>
        <dbReference type="ARBA" id="ARBA00023163"/>
    </source>
</evidence>
<dbReference type="RefSeq" id="WP_249512873.1">
    <property type="nucleotide sequence ID" value="NZ_CP093365.1"/>
</dbReference>
<evidence type="ECO:0000259" key="4">
    <source>
        <dbReference type="PROSITE" id="PS50995"/>
    </source>
</evidence>
<keyword evidence="3" id="KW-0804">Transcription</keyword>
<dbReference type="InterPro" id="IPR036388">
    <property type="entry name" value="WH-like_DNA-bd_sf"/>
</dbReference>
<evidence type="ECO:0000256" key="2">
    <source>
        <dbReference type="ARBA" id="ARBA00023125"/>
    </source>
</evidence>
<dbReference type="InterPro" id="IPR000835">
    <property type="entry name" value="HTH_MarR-typ"/>
</dbReference>
<dbReference type="PANTHER" id="PTHR42756">
    <property type="entry name" value="TRANSCRIPTIONAL REGULATOR, MARR"/>
    <property type="match status" value="1"/>
</dbReference>
<dbReference type="SMART" id="SM00347">
    <property type="entry name" value="HTH_MARR"/>
    <property type="match status" value="1"/>
</dbReference>
<sequence length="140" mass="16211">MRRLGIALQRAQNTLSRQADTFARTLDLTGTQIIIIDFLNNQPVDQPIYQKDIEQEFNIRKSTATNILNLMVKKRLIIRQIGTHDKRLKQISLSPQAQQLAVQIDTFFENSEKAIRDKLGDTAKQELTKQLEKLFKETNM</sequence>